<evidence type="ECO:0000313" key="1">
    <source>
        <dbReference type="EMBL" id="EHL05050.1"/>
    </source>
</evidence>
<evidence type="ECO:0000313" key="2">
    <source>
        <dbReference type="Proteomes" id="UP000004416"/>
    </source>
</evidence>
<name>G9XT84_DESHA</name>
<proteinExistence type="predicted"/>
<protein>
    <submittedName>
        <fullName evidence="1">Uncharacterized protein</fullName>
    </submittedName>
</protein>
<dbReference type="AlphaFoldDB" id="G9XT84"/>
<organism evidence="1 2">
    <name type="scientific">Desulfitobacterium hafniense DP7</name>
    <dbReference type="NCBI Taxonomy" id="537010"/>
    <lineage>
        <taxon>Bacteria</taxon>
        <taxon>Bacillati</taxon>
        <taxon>Bacillota</taxon>
        <taxon>Clostridia</taxon>
        <taxon>Eubacteriales</taxon>
        <taxon>Desulfitobacteriaceae</taxon>
        <taxon>Desulfitobacterium</taxon>
    </lineage>
</organism>
<dbReference type="EMBL" id="AFZX01000108">
    <property type="protein sequence ID" value="EHL05050.1"/>
    <property type="molecule type" value="Genomic_DNA"/>
</dbReference>
<dbReference type="HOGENOM" id="CLU_3167223_0_0_9"/>
<reference evidence="1 2" key="1">
    <citation type="submission" date="2011-08" db="EMBL/GenBank/DDBJ databases">
        <authorList>
            <person name="Weinstock G."/>
            <person name="Sodergren E."/>
            <person name="Clifton S."/>
            <person name="Fulton L."/>
            <person name="Fulton B."/>
            <person name="Courtney L."/>
            <person name="Fronick C."/>
            <person name="Harrison M."/>
            <person name="Strong C."/>
            <person name="Farmer C."/>
            <person name="Delahaunty K."/>
            <person name="Markovic C."/>
            <person name="Hall O."/>
            <person name="Minx P."/>
            <person name="Tomlinson C."/>
            <person name="Mitreva M."/>
            <person name="Hou S."/>
            <person name="Chen J."/>
            <person name="Wollam A."/>
            <person name="Pepin K.H."/>
            <person name="Johnson M."/>
            <person name="Bhonagiri V."/>
            <person name="Zhang X."/>
            <person name="Suruliraj S."/>
            <person name="Warren W."/>
            <person name="Chinwalla A."/>
            <person name="Mardis E.R."/>
            <person name="Wilson R.K."/>
        </authorList>
    </citation>
    <scope>NUCLEOTIDE SEQUENCE [LARGE SCALE GENOMIC DNA]</scope>
    <source>
        <strain evidence="1 2">DP7</strain>
    </source>
</reference>
<accession>G9XT84</accession>
<comment type="caution">
    <text evidence="1">The sequence shown here is derived from an EMBL/GenBank/DDBJ whole genome shotgun (WGS) entry which is preliminary data.</text>
</comment>
<dbReference type="Proteomes" id="UP000004416">
    <property type="component" value="Unassembled WGS sequence"/>
</dbReference>
<gene>
    <name evidence="1" type="ORF">HMPREF0322_04190</name>
</gene>
<sequence>MDKLRRDGYYVRKFSSPGKASFKYYRVLGRDWLINVENCYRYWRCPF</sequence>